<feature type="domain" description="AB hydrolase-1" evidence="1">
    <location>
        <begin position="25"/>
        <end position="265"/>
    </location>
</feature>
<reference evidence="2 3" key="1">
    <citation type="journal article" date="2011" name="J. Microbiol.">
        <title>Bacillus kyonggiensis sp. nov., isolated from soil of a lettuce field.</title>
        <authorList>
            <person name="Dong K."/>
            <person name="Lee S."/>
        </authorList>
    </citation>
    <scope>NUCLEOTIDE SEQUENCE [LARGE SCALE GENOMIC DNA]</scope>
    <source>
        <strain evidence="2 3">NB22</strain>
    </source>
</reference>
<dbReference type="Gene3D" id="3.40.50.1820">
    <property type="entry name" value="alpha/beta hydrolase"/>
    <property type="match status" value="1"/>
</dbReference>
<dbReference type="InterPro" id="IPR000073">
    <property type="entry name" value="AB_hydrolase_1"/>
</dbReference>
<evidence type="ECO:0000313" key="3">
    <source>
        <dbReference type="Proteomes" id="UP000307756"/>
    </source>
</evidence>
<gene>
    <name evidence="2" type="ORF">FA727_20590</name>
</gene>
<dbReference type="InterPro" id="IPR029058">
    <property type="entry name" value="AB_hydrolase_fold"/>
</dbReference>
<organism evidence="2 3">
    <name type="scientific">Robertmurraya kyonggiensis</name>
    <dbReference type="NCBI Taxonomy" id="1037680"/>
    <lineage>
        <taxon>Bacteria</taxon>
        <taxon>Bacillati</taxon>
        <taxon>Bacillota</taxon>
        <taxon>Bacilli</taxon>
        <taxon>Bacillales</taxon>
        <taxon>Bacillaceae</taxon>
        <taxon>Robertmurraya</taxon>
    </lineage>
</organism>
<comment type="caution">
    <text evidence="2">The sequence shown here is derived from an EMBL/GenBank/DDBJ whole genome shotgun (WGS) entry which is preliminary data.</text>
</comment>
<dbReference type="GO" id="GO:0016787">
    <property type="term" value="F:hydrolase activity"/>
    <property type="evidence" value="ECO:0007669"/>
    <property type="project" value="UniProtKB-KW"/>
</dbReference>
<dbReference type="Proteomes" id="UP000307756">
    <property type="component" value="Unassembled WGS sequence"/>
</dbReference>
<sequence>MVEAKHIHIDDGVKLEYSVVGNGIPILVFHGGHSNCNEEFGYEKLIAEGFSVITPSRAGYGDTSPIIGGNLNLACKAYVKLLDYLSIEKVDVIAISAGGPSGIYFASHYPERVKSLILQSAVSKEWLTSADNTYKAAQIMFRPSVEKYTWRLVGLMSNLFPRFIFKQMAPSFSRLSISQILTQLSDDDYDTFRKMNNRQRSGSGFLIDLSQTSSISVSDLQAIKCPTLIIHSEHDNAVLIEHAYHAHKHIPNSKLSILDSWGHLIWLGKGFDEWHKEMIQFLK</sequence>
<dbReference type="OrthoDB" id="9773293at2"/>
<dbReference type="SUPFAM" id="SSF53474">
    <property type="entry name" value="alpha/beta-Hydrolases"/>
    <property type="match status" value="1"/>
</dbReference>
<dbReference type="PANTHER" id="PTHR43433">
    <property type="entry name" value="HYDROLASE, ALPHA/BETA FOLD FAMILY PROTEIN"/>
    <property type="match status" value="1"/>
</dbReference>
<proteinExistence type="predicted"/>
<evidence type="ECO:0000313" key="2">
    <source>
        <dbReference type="EMBL" id="TKC14906.1"/>
    </source>
</evidence>
<dbReference type="InterPro" id="IPR050471">
    <property type="entry name" value="AB_hydrolase"/>
</dbReference>
<evidence type="ECO:0000259" key="1">
    <source>
        <dbReference type="Pfam" id="PF00561"/>
    </source>
</evidence>
<dbReference type="PRINTS" id="PR00111">
    <property type="entry name" value="ABHYDROLASE"/>
</dbReference>
<dbReference type="Pfam" id="PF00561">
    <property type="entry name" value="Abhydrolase_1"/>
    <property type="match status" value="1"/>
</dbReference>
<accession>A0A4U1D1K5</accession>
<dbReference type="AlphaFoldDB" id="A0A4U1D1K5"/>
<keyword evidence="2" id="KW-0378">Hydrolase</keyword>
<dbReference type="RefSeq" id="WP_136833378.1">
    <property type="nucleotide sequence ID" value="NZ_SWBM01000007.1"/>
</dbReference>
<name>A0A4U1D1K5_9BACI</name>
<protein>
    <submittedName>
        <fullName evidence="2">Alpha/beta hydrolase</fullName>
    </submittedName>
</protein>
<keyword evidence="3" id="KW-1185">Reference proteome</keyword>
<dbReference type="PANTHER" id="PTHR43433:SF5">
    <property type="entry name" value="AB HYDROLASE-1 DOMAIN-CONTAINING PROTEIN"/>
    <property type="match status" value="1"/>
</dbReference>
<dbReference type="EMBL" id="SWBM01000007">
    <property type="protein sequence ID" value="TKC14906.1"/>
    <property type="molecule type" value="Genomic_DNA"/>
</dbReference>